<comment type="caution">
    <text evidence="13">The sequence shown here is derived from an EMBL/GenBank/DDBJ whole genome shotgun (WGS) entry which is preliminary data.</text>
</comment>
<keyword evidence="14" id="KW-1185">Reference proteome</keyword>
<evidence type="ECO:0000256" key="4">
    <source>
        <dbReference type="ARBA" id="ARBA00022771"/>
    </source>
</evidence>
<dbReference type="InterPro" id="IPR008906">
    <property type="entry name" value="HATC_C_dom"/>
</dbReference>
<dbReference type="InterPro" id="IPR052035">
    <property type="entry name" value="ZnF_BED_domain_contain"/>
</dbReference>
<dbReference type="SMART" id="SM00614">
    <property type="entry name" value="ZnF_BED"/>
    <property type="match status" value="1"/>
</dbReference>
<proteinExistence type="predicted"/>
<feature type="region of interest" description="Disordered" evidence="11">
    <location>
        <begin position="88"/>
        <end position="124"/>
    </location>
</feature>
<evidence type="ECO:0000256" key="7">
    <source>
        <dbReference type="ARBA" id="ARBA00023125"/>
    </source>
</evidence>
<evidence type="ECO:0000259" key="12">
    <source>
        <dbReference type="PROSITE" id="PS50808"/>
    </source>
</evidence>
<evidence type="ECO:0000313" key="13">
    <source>
        <dbReference type="EMBL" id="CAA0832411.1"/>
    </source>
</evidence>
<evidence type="ECO:0000256" key="6">
    <source>
        <dbReference type="ARBA" id="ARBA00023015"/>
    </source>
</evidence>
<keyword evidence="6" id="KW-0805">Transcription regulation</keyword>
<dbReference type="EMBL" id="CACSLK010027833">
    <property type="protein sequence ID" value="CAA0832411.1"/>
    <property type="molecule type" value="Genomic_DNA"/>
</dbReference>
<evidence type="ECO:0000256" key="3">
    <source>
        <dbReference type="ARBA" id="ARBA00022723"/>
    </source>
</evidence>
<organism evidence="13 14">
    <name type="scientific">Striga hermonthica</name>
    <name type="common">Purple witchweed</name>
    <name type="synonym">Buchnera hermonthica</name>
    <dbReference type="NCBI Taxonomy" id="68872"/>
    <lineage>
        <taxon>Eukaryota</taxon>
        <taxon>Viridiplantae</taxon>
        <taxon>Streptophyta</taxon>
        <taxon>Embryophyta</taxon>
        <taxon>Tracheophyta</taxon>
        <taxon>Spermatophyta</taxon>
        <taxon>Magnoliopsida</taxon>
        <taxon>eudicotyledons</taxon>
        <taxon>Gunneridae</taxon>
        <taxon>Pentapetalae</taxon>
        <taxon>asterids</taxon>
        <taxon>lamiids</taxon>
        <taxon>Lamiales</taxon>
        <taxon>Orobanchaceae</taxon>
        <taxon>Buchnereae</taxon>
        <taxon>Striga</taxon>
    </lineage>
</organism>
<dbReference type="PANTHER" id="PTHR46481:SF7">
    <property type="entry name" value="ZINC FINGER BED DOMAIN-CONTAINING PROTEIN RICESLEEPER 2-LIKE"/>
    <property type="match status" value="1"/>
</dbReference>
<comment type="subcellular location">
    <subcellularLocation>
        <location evidence="1">Nucleus</location>
    </subcellularLocation>
</comment>
<dbReference type="OrthoDB" id="1745426at2759"/>
<feature type="region of interest" description="Disordered" evidence="11">
    <location>
        <begin position="784"/>
        <end position="845"/>
    </location>
</feature>
<sequence length="845" mass="96883">MSESAASFYFTSRNSYLLLHLDLFCRSHLYGFTDSPSDRLTFTWEFNPSFTSPSLQNLDRLLHRHTFTASATHLRDFSRALGMESQSVSSSNPALSTNANVDNQTQEISRNTSQKNNPKKRKERSIAWDHCTRKIIHDDEGNEEMVAICKHCQLQMPADSKRNGTRGLLNHLYHRCESSPLRVVMDKSQPTLTQSMMGGEVKISDFNQKRLDKMCVKWIIKAEMPFRTVEQPDFKEFILDLQPCYKIPNRRKIAKDVWSLFCEAKAKIKSIIGDLRVSITTDTWTSIQNINYMVVTTHFIDSDFHLHKRVLNFCKITSHKGEDIGRCLEEKLVEWGISKVFTITVDNASSNDVAVEYLKKQLQKHDGLMLDENLHMGCACHIINLIVKDGMKELVDSIEAIRNCVKYIHSSSARLDKFQEYAALEKKDKMSTIPMDVVTRWNATYIMLHSAYKFKGVFARLEEEFKPFKTYFEEGRVGPPNDEDWEKAMGFAHFLKKFYDVTVKLSATKTPTSHLVLKILINLKIEIEARIKDKKNIVLQNVATSMKRKFDKYWGSFEDMNILMFVAQTLDPRYKFQLMELQLGELSYTFDEIEHLKSRVKAHLYLMHETYKGTEKSHVDVHEDGDDGVDLGGGGGDDDDNEDDDDDDVELRIERRLNRQRKEANLKEIANEVDKYFNDAYESTRNDDFDLLAWWKSKISSYSILSKVAKDVLAFPSSIVASENAFSLGGRIVDPFRASLTSRMVEALVCTNDWLRGEEFQFHKEPTEEELEFYMELEQLEQSIPNTNEMPPPPSKSSNHPESGINKLQSHPSRGGRGGKGRSNRGGRGGGATSSSKLIDEVLVV</sequence>
<evidence type="ECO:0000256" key="1">
    <source>
        <dbReference type="ARBA" id="ARBA00004123"/>
    </source>
</evidence>
<accession>A0A9N7RIP9</accession>
<keyword evidence="5" id="KW-0862">Zinc</keyword>
<dbReference type="PANTHER" id="PTHR46481">
    <property type="entry name" value="ZINC FINGER BED DOMAIN-CONTAINING PROTEIN 4"/>
    <property type="match status" value="1"/>
</dbReference>
<keyword evidence="3" id="KW-0479">Metal-binding</keyword>
<dbReference type="AlphaFoldDB" id="A0A9N7RIP9"/>
<keyword evidence="7" id="KW-0238">DNA-binding</keyword>
<dbReference type="GO" id="GO:0003677">
    <property type="term" value="F:DNA binding"/>
    <property type="evidence" value="ECO:0007669"/>
    <property type="project" value="UniProtKB-KW"/>
</dbReference>
<keyword evidence="4 10" id="KW-0863">Zinc-finger</keyword>
<dbReference type="Pfam" id="PF05699">
    <property type="entry name" value="Dimer_Tnp_hAT"/>
    <property type="match status" value="1"/>
</dbReference>
<dbReference type="InterPro" id="IPR025525">
    <property type="entry name" value="hAT-like_transposase_RNase-H"/>
</dbReference>
<dbReference type="SUPFAM" id="SSF53098">
    <property type="entry name" value="Ribonuclease H-like"/>
    <property type="match status" value="1"/>
</dbReference>
<evidence type="ECO:0000256" key="9">
    <source>
        <dbReference type="ARBA" id="ARBA00023242"/>
    </source>
</evidence>
<evidence type="ECO:0000256" key="8">
    <source>
        <dbReference type="ARBA" id="ARBA00023163"/>
    </source>
</evidence>
<evidence type="ECO:0000256" key="2">
    <source>
        <dbReference type="ARBA" id="ARBA00011738"/>
    </source>
</evidence>
<dbReference type="SUPFAM" id="SSF140996">
    <property type="entry name" value="Hermes dimerisation domain"/>
    <property type="match status" value="1"/>
</dbReference>
<feature type="compositionally biased region" description="Polar residues" evidence="11">
    <location>
        <begin position="88"/>
        <end position="116"/>
    </location>
</feature>
<dbReference type="GO" id="GO:0008270">
    <property type="term" value="F:zinc ion binding"/>
    <property type="evidence" value="ECO:0007669"/>
    <property type="project" value="UniProtKB-KW"/>
</dbReference>
<gene>
    <name evidence="13" type="ORF">SHERM_27706</name>
</gene>
<protein>
    <recommendedName>
        <fullName evidence="12">BED-type domain-containing protein</fullName>
    </recommendedName>
</protein>
<evidence type="ECO:0000256" key="5">
    <source>
        <dbReference type="ARBA" id="ARBA00022833"/>
    </source>
</evidence>
<feature type="compositionally biased region" description="Acidic residues" evidence="11">
    <location>
        <begin position="636"/>
        <end position="648"/>
    </location>
</feature>
<dbReference type="Pfam" id="PF14372">
    <property type="entry name" value="hAT-like_RNase-H"/>
    <property type="match status" value="1"/>
</dbReference>
<evidence type="ECO:0000313" key="14">
    <source>
        <dbReference type="Proteomes" id="UP001153555"/>
    </source>
</evidence>
<feature type="region of interest" description="Disordered" evidence="11">
    <location>
        <begin position="616"/>
        <end position="648"/>
    </location>
</feature>
<feature type="domain" description="BED-type" evidence="12">
    <location>
        <begin position="122"/>
        <end position="183"/>
    </location>
</feature>
<evidence type="ECO:0000256" key="11">
    <source>
        <dbReference type="SAM" id="MobiDB-lite"/>
    </source>
</evidence>
<dbReference type="InterPro" id="IPR012337">
    <property type="entry name" value="RNaseH-like_sf"/>
</dbReference>
<feature type="compositionally biased region" description="Polar residues" evidence="11">
    <location>
        <begin position="796"/>
        <end position="812"/>
    </location>
</feature>
<keyword evidence="8" id="KW-0804">Transcription</keyword>
<evidence type="ECO:0000256" key="10">
    <source>
        <dbReference type="PROSITE-ProRule" id="PRU00027"/>
    </source>
</evidence>
<keyword evidence="9" id="KW-0539">Nucleus</keyword>
<dbReference type="Proteomes" id="UP001153555">
    <property type="component" value="Unassembled WGS sequence"/>
</dbReference>
<reference evidence="13" key="1">
    <citation type="submission" date="2019-12" db="EMBL/GenBank/DDBJ databases">
        <authorList>
            <person name="Scholes J."/>
        </authorList>
    </citation>
    <scope>NUCLEOTIDE SEQUENCE</scope>
</reference>
<dbReference type="GO" id="GO:0046983">
    <property type="term" value="F:protein dimerization activity"/>
    <property type="evidence" value="ECO:0007669"/>
    <property type="project" value="InterPro"/>
</dbReference>
<name>A0A9N7RIP9_STRHE</name>
<comment type="subunit">
    <text evidence="2">Homodimer.</text>
</comment>
<dbReference type="PROSITE" id="PS50808">
    <property type="entry name" value="ZF_BED"/>
    <property type="match status" value="1"/>
</dbReference>
<dbReference type="GO" id="GO:0005634">
    <property type="term" value="C:nucleus"/>
    <property type="evidence" value="ECO:0007669"/>
    <property type="project" value="UniProtKB-SubCell"/>
</dbReference>
<dbReference type="InterPro" id="IPR003656">
    <property type="entry name" value="Znf_BED"/>
</dbReference>